<evidence type="ECO:0000313" key="1">
    <source>
        <dbReference type="EMBL" id="PHP44900.1"/>
    </source>
</evidence>
<protein>
    <submittedName>
        <fullName evidence="1">Spore coat protein CotH</fullName>
    </submittedName>
</protein>
<feature type="non-terminal residue" evidence="1">
    <location>
        <position position="71"/>
    </location>
</feature>
<keyword evidence="1" id="KW-0946">Virion</keyword>
<feature type="non-terminal residue" evidence="1">
    <location>
        <position position="1"/>
    </location>
</feature>
<keyword evidence="1" id="KW-0167">Capsid protein</keyword>
<accession>A0A7Z1HP80</accession>
<comment type="caution">
    <text evidence="1">The sequence shown here is derived from an EMBL/GenBank/DDBJ whole genome shotgun (WGS) entry which is preliminary data.</text>
</comment>
<dbReference type="AlphaFoldDB" id="A0A7Z1HP80"/>
<dbReference type="Proteomes" id="UP000221568">
    <property type="component" value="Unassembled WGS sequence"/>
</dbReference>
<name>A0A7Z1HP80_SALDU</name>
<gene>
    <name evidence="1" type="ORF">CR088_30330</name>
</gene>
<reference evidence="1 2" key="1">
    <citation type="submission" date="2017-10" db="EMBL/GenBank/DDBJ databases">
        <title>Characterization of the Virulence Potential of Salmonella enterica Isolates Carrying Incompatibility Group FIB Plasmids using Caco-2 Intestinal Epithelial Cells.</title>
        <authorList>
            <person name="Sanad Y."/>
            <person name="Khajanchi B."/>
            <person name="Deck J."/>
            <person name="Cox J."/>
            <person name="Thaker R."/>
            <person name="Han J."/>
            <person name="Nayak R."/>
            <person name="Foley S."/>
        </authorList>
    </citation>
    <scope>NUCLEOTIDE SEQUENCE [LARGE SCALE GENOMIC DNA]</scope>
    <source>
        <strain evidence="1 2">SE853</strain>
    </source>
</reference>
<sequence>LNKGVEKTYWGADFGDLCSRESVKAGDLVRLKKLGQKEVKIPALDKNGVQHGWKTVHRNEWQLENLGVKGV</sequence>
<organism evidence="1 2">
    <name type="scientific">Salmonella dublin</name>
    <dbReference type="NCBI Taxonomy" id="98360"/>
    <lineage>
        <taxon>Bacteria</taxon>
        <taxon>Pseudomonadati</taxon>
        <taxon>Pseudomonadota</taxon>
        <taxon>Gammaproteobacteria</taxon>
        <taxon>Enterobacterales</taxon>
        <taxon>Enterobacteriaceae</taxon>
        <taxon>Salmonella</taxon>
    </lineage>
</organism>
<proteinExistence type="predicted"/>
<dbReference type="EMBL" id="PDOM01000705">
    <property type="protein sequence ID" value="PHP44900.1"/>
    <property type="molecule type" value="Genomic_DNA"/>
</dbReference>
<evidence type="ECO:0000313" key="2">
    <source>
        <dbReference type="Proteomes" id="UP000221568"/>
    </source>
</evidence>